<dbReference type="AlphaFoldDB" id="A0A7W3XU06"/>
<dbReference type="Proteomes" id="UP000567067">
    <property type="component" value="Unassembled WGS sequence"/>
</dbReference>
<protein>
    <submittedName>
        <fullName evidence="1">Uncharacterized protein</fullName>
    </submittedName>
</protein>
<keyword evidence="2" id="KW-1185">Reference proteome</keyword>
<name>A0A7W3XU06_9BACL</name>
<evidence type="ECO:0000313" key="1">
    <source>
        <dbReference type="EMBL" id="MBA9088337.1"/>
    </source>
</evidence>
<accession>A0A7W3XU06</accession>
<gene>
    <name evidence="1" type="ORF">FHR92_004835</name>
</gene>
<dbReference type="EMBL" id="JACJIP010000048">
    <property type="protein sequence ID" value="MBA9088337.1"/>
    <property type="molecule type" value="Genomic_DNA"/>
</dbReference>
<comment type="caution">
    <text evidence="1">The sequence shown here is derived from an EMBL/GenBank/DDBJ whole genome shotgun (WGS) entry which is preliminary data.</text>
</comment>
<proteinExistence type="predicted"/>
<sequence>MVVSDLNLDGANATVEEISSQGGTSFAIKTNLAVEEDIQKLIDIHSSSLW</sequence>
<organism evidence="1 2">
    <name type="scientific">Fontibacillus solani</name>
    <dbReference type="NCBI Taxonomy" id="1572857"/>
    <lineage>
        <taxon>Bacteria</taxon>
        <taxon>Bacillati</taxon>
        <taxon>Bacillota</taxon>
        <taxon>Bacilli</taxon>
        <taxon>Bacillales</taxon>
        <taxon>Paenibacillaceae</taxon>
        <taxon>Fontibacillus</taxon>
    </lineage>
</organism>
<reference evidence="1 2" key="1">
    <citation type="submission" date="2020-08" db="EMBL/GenBank/DDBJ databases">
        <title>Genomic Encyclopedia of Type Strains, Phase III (KMG-III): the genomes of soil and plant-associated and newly described type strains.</title>
        <authorList>
            <person name="Whitman W."/>
        </authorList>
    </citation>
    <scope>NUCLEOTIDE SEQUENCE [LARGE SCALE GENOMIC DNA]</scope>
    <source>
        <strain evidence="1 2">CECT 8693</strain>
    </source>
</reference>
<evidence type="ECO:0000313" key="2">
    <source>
        <dbReference type="Proteomes" id="UP000567067"/>
    </source>
</evidence>